<dbReference type="PANTHER" id="PTHR38104:SF1">
    <property type="entry name" value="ANTI-SIGMA-E FACTOR RSEA"/>
    <property type="match status" value="1"/>
</dbReference>
<evidence type="ECO:0000313" key="2">
    <source>
        <dbReference type="EMBL" id="NMT64157.1"/>
    </source>
</evidence>
<comment type="caution">
    <text evidence="2">The sequence shown here is derived from an EMBL/GenBank/DDBJ whole genome shotgun (WGS) entry which is preliminary data.</text>
</comment>
<protein>
    <submittedName>
        <fullName evidence="2">Sigma-E factor negative regulatory protein</fullName>
    </submittedName>
</protein>
<dbReference type="PANTHER" id="PTHR38104">
    <property type="match status" value="1"/>
</dbReference>
<dbReference type="InterPro" id="IPR036147">
    <property type="entry name" value="Anti-sigma_E_RseA_N_sf"/>
</dbReference>
<dbReference type="AlphaFoldDB" id="A0A7Y0RDB6"/>
<name>A0A7Y0RDB6_9GAMM</name>
<dbReference type="Gene3D" id="1.10.10.880">
    <property type="entry name" value="Anti sigma-E protein RseA, N-terminal domain"/>
    <property type="match status" value="1"/>
</dbReference>
<keyword evidence="3" id="KW-1185">Reference proteome</keyword>
<feature type="domain" description="Anti sigma-E protein RseA N-terminal" evidence="1">
    <location>
        <begin position="6"/>
        <end position="69"/>
    </location>
</feature>
<organism evidence="2 3">
    <name type="scientific">Marinobacter orientalis</name>
    <dbReference type="NCBI Taxonomy" id="1928859"/>
    <lineage>
        <taxon>Bacteria</taxon>
        <taxon>Pseudomonadati</taxon>
        <taxon>Pseudomonadota</taxon>
        <taxon>Gammaproteobacteria</taxon>
        <taxon>Pseudomonadales</taxon>
        <taxon>Marinobacteraceae</taxon>
        <taxon>Marinobacter</taxon>
    </lineage>
</organism>
<dbReference type="SUPFAM" id="SSF89069">
    <property type="entry name" value="N-terminal, cytoplasmic domain of anti-sigmaE factor RseA"/>
    <property type="match status" value="1"/>
</dbReference>
<proteinExistence type="predicted"/>
<accession>A0A7Y0RDB6</accession>
<dbReference type="CDD" id="cd16328">
    <property type="entry name" value="RseA_N"/>
    <property type="match status" value="1"/>
</dbReference>
<dbReference type="InterPro" id="IPR005572">
    <property type="entry name" value="Anti-sigma_E_RseA_N"/>
</dbReference>
<evidence type="ECO:0000313" key="3">
    <source>
        <dbReference type="Proteomes" id="UP000567186"/>
    </source>
</evidence>
<sequence>MDDRLKETLSAMMDDEADELSVRRLLSHARQDEVRSQWQRWQQVRDLMHQGSLADDRVDISAGVRNALDGGLQKASGPVALPEIGRQRNWHWPAVAMVTLALVVGFGAGAGWESVESPATIAGTGVAAGQSEGLQADTMGEPVQEVALQGLDEEQWEQVSRYLLEHAQHNSVGAGRGSVGYARLVSASGPGY</sequence>
<dbReference type="Pfam" id="PF03872">
    <property type="entry name" value="RseA_N"/>
    <property type="match status" value="1"/>
</dbReference>
<reference evidence="2 3" key="1">
    <citation type="submission" date="2020-04" db="EMBL/GenBank/DDBJ databases">
        <title>Marinobacter oceani sp. nov., isolated from marine solar saltern.</title>
        <authorList>
            <person name="Chen X.-Y."/>
        </authorList>
    </citation>
    <scope>NUCLEOTIDE SEQUENCE [LARGE SCALE GENOMIC DNA]</scope>
    <source>
        <strain evidence="2 3">W62</strain>
    </source>
</reference>
<dbReference type="OrthoDB" id="5734981at2"/>
<dbReference type="InterPro" id="IPR052383">
    <property type="entry name" value="Anti-sigma-E_RseA-like"/>
</dbReference>
<dbReference type="Proteomes" id="UP000567186">
    <property type="component" value="Unassembled WGS sequence"/>
</dbReference>
<gene>
    <name evidence="2" type="ORF">HIU99_11165</name>
</gene>
<dbReference type="EMBL" id="JABCKY010000003">
    <property type="protein sequence ID" value="NMT64157.1"/>
    <property type="molecule type" value="Genomic_DNA"/>
</dbReference>
<evidence type="ECO:0000259" key="1">
    <source>
        <dbReference type="Pfam" id="PF03872"/>
    </source>
</evidence>
<dbReference type="GO" id="GO:0016989">
    <property type="term" value="F:sigma factor antagonist activity"/>
    <property type="evidence" value="ECO:0007669"/>
    <property type="project" value="InterPro"/>
</dbReference>
<dbReference type="RefSeq" id="WP_135955327.1">
    <property type="nucleotide sequence ID" value="NZ_JABCKY010000003.1"/>
</dbReference>